<dbReference type="GO" id="GO:0020037">
    <property type="term" value="F:heme binding"/>
    <property type="evidence" value="ECO:0007669"/>
    <property type="project" value="InterPro"/>
</dbReference>
<dbReference type="SUPFAM" id="SSF48264">
    <property type="entry name" value="Cytochrome P450"/>
    <property type="match status" value="1"/>
</dbReference>
<name>A0A8E2APL0_9APHY</name>
<keyword evidence="11 14" id="KW-0503">Monooxygenase</keyword>
<evidence type="ECO:0000256" key="4">
    <source>
        <dbReference type="ARBA" id="ARBA00010617"/>
    </source>
</evidence>
<keyword evidence="5 13" id="KW-0349">Heme</keyword>
<evidence type="ECO:0000256" key="14">
    <source>
        <dbReference type="RuleBase" id="RU000461"/>
    </source>
</evidence>
<keyword evidence="9 14" id="KW-0560">Oxidoreductase</keyword>
<dbReference type="InterPro" id="IPR036396">
    <property type="entry name" value="Cyt_P450_sf"/>
</dbReference>
<keyword evidence="10 13" id="KW-0408">Iron</keyword>
<comment type="subcellular location">
    <subcellularLocation>
        <location evidence="2">Membrane</location>
        <topology evidence="2">Single-pass membrane protein</topology>
    </subcellularLocation>
</comment>
<dbReference type="PROSITE" id="PS00086">
    <property type="entry name" value="CYTOCHROME_P450"/>
    <property type="match status" value="1"/>
</dbReference>
<proteinExistence type="inferred from homology"/>
<evidence type="ECO:0000256" key="5">
    <source>
        <dbReference type="ARBA" id="ARBA00022617"/>
    </source>
</evidence>
<gene>
    <name evidence="15" type="ORF">OBBRIDRAFT_758912</name>
</gene>
<evidence type="ECO:0000256" key="10">
    <source>
        <dbReference type="ARBA" id="ARBA00023004"/>
    </source>
</evidence>
<dbReference type="GO" id="GO:0016020">
    <property type="term" value="C:membrane"/>
    <property type="evidence" value="ECO:0007669"/>
    <property type="project" value="UniProtKB-SubCell"/>
</dbReference>
<dbReference type="InterPro" id="IPR017972">
    <property type="entry name" value="Cyt_P450_CS"/>
</dbReference>
<evidence type="ECO:0000313" key="16">
    <source>
        <dbReference type="Proteomes" id="UP000250043"/>
    </source>
</evidence>
<dbReference type="CDD" id="cd11065">
    <property type="entry name" value="CYP64-like"/>
    <property type="match status" value="1"/>
</dbReference>
<keyword evidence="16" id="KW-1185">Reference proteome</keyword>
<dbReference type="Pfam" id="PF00067">
    <property type="entry name" value="p450"/>
    <property type="match status" value="1"/>
</dbReference>
<dbReference type="GO" id="GO:0004497">
    <property type="term" value="F:monooxygenase activity"/>
    <property type="evidence" value="ECO:0007669"/>
    <property type="project" value="UniProtKB-KW"/>
</dbReference>
<keyword evidence="8" id="KW-1133">Transmembrane helix</keyword>
<keyword evidence="7 13" id="KW-0479">Metal-binding</keyword>
<dbReference type="PRINTS" id="PR00463">
    <property type="entry name" value="EP450I"/>
</dbReference>
<dbReference type="InterPro" id="IPR001128">
    <property type="entry name" value="Cyt_P450"/>
</dbReference>
<protein>
    <submittedName>
        <fullName evidence="15">Cytochrome P450</fullName>
    </submittedName>
</protein>
<dbReference type="PANTHER" id="PTHR46300:SF7">
    <property type="entry name" value="P450, PUTATIVE (EUROFUNG)-RELATED"/>
    <property type="match status" value="1"/>
</dbReference>
<dbReference type="PRINTS" id="PR00385">
    <property type="entry name" value="P450"/>
</dbReference>
<dbReference type="OrthoDB" id="2789670at2759"/>
<comment type="similarity">
    <text evidence="4 14">Belongs to the cytochrome P450 family.</text>
</comment>
<evidence type="ECO:0000256" key="7">
    <source>
        <dbReference type="ARBA" id="ARBA00022723"/>
    </source>
</evidence>
<dbReference type="PANTHER" id="PTHR46300">
    <property type="entry name" value="P450, PUTATIVE (EUROFUNG)-RELATED-RELATED"/>
    <property type="match status" value="1"/>
</dbReference>
<dbReference type="EMBL" id="KV722465">
    <property type="protein sequence ID" value="OCH88028.1"/>
    <property type="molecule type" value="Genomic_DNA"/>
</dbReference>
<feature type="binding site" description="axial binding residue" evidence="13">
    <location>
        <position position="438"/>
    </location>
    <ligand>
        <name>heme</name>
        <dbReference type="ChEBI" id="CHEBI:30413"/>
    </ligand>
    <ligandPart>
        <name>Fe</name>
        <dbReference type="ChEBI" id="CHEBI:18248"/>
    </ligandPart>
</feature>
<evidence type="ECO:0000256" key="13">
    <source>
        <dbReference type="PIRSR" id="PIRSR602401-1"/>
    </source>
</evidence>
<dbReference type="GO" id="GO:0016705">
    <property type="term" value="F:oxidoreductase activity, acting on paired donors, with incorporation or reduction of molecular oxygen"/>
    <property type="evidence" value="ECO:0007669"/>
    <property type="project" value="InterPro"/>
</dbReference>
<dbReference type="AlphaFoldDB" id="A0A8E2APL0"/>
<comment type="cofactor">
    <cofactor evidence="1 13">
        <name>heme</name>
        <dbReference type="ChEBI" id="CHEBI:30413"/>
    </cofactor>
</comment>
<evidence type="ECO:0000256" key="6">
    <source>
        <dbReference type="ARBA" id="ARBA00022692"/>
    </source>
</evidence>
<reference evidence="15 16" key="1">
    <citation type="submission" date="2016-07" db="EMBL/GenBank/DDBJ databases">
        <title>Draft genome of the white-rot fungus Obba rivulosa 3A-2.</title>
        <authorList>
            <consortium name="DOE Joint Genome Institute"/>
            <person name="Miettinen O."/>
            <person name="Riley R."/>
            <person name="Acob R."/>
            <person name="Barry K."/>
            <person name="Cullen D."/>
            <person name="De Vries R."/>
            <person name="Hainaut M."/>
            <person name="Hatakka A."/>
            <person name="Henrissat B."/>
            <person name="Hilden K."/>
            <person name="Kuo R."/>
            <person name="Labutti K."/>
            <person name="Lipzen A."/>
            <person name="Makela M.R."/>
            <person name="Sandor L."/>
            <person name="Spatafora J.W."/>
            <person name="Grigoriev I.V."/>
            <person name="Hibbett D.S."/>
        </authorList>
    </citation>
    <scope>NUCLEOTIDE SEQUENCE [LARGE SCALE GENOMIC DNA]</scope>
    <source>
        <strain evidence="15 16">3A-2</strain>
    </source>
</reference>
<comment type="pathway">
    <text evidence="3">Secondary metabolite biosynthesis.</text>
</comment>
<dbReference type="InterPro" id="IPR050364">
    <property type="entry name" value="Cytochrome_P450_fung"/>
</dbReference>
<evidence type="ECO:0000256" key="1">
    <source>
        <dbReference type="ARBA" id="ARBA00001971"/>
    </source>
</evidence>
<accession>A0A8E2APL0</accession>
<dbReference type="InterPro" id="IPR002401">
    <property type="entry name" value="Cyt_P450_E_grp-I"/>
</dbReference>
<evidence type="ECO:0000256" key="12">
    <source>
        <dbReference type="ARBA" id="ARBA00023136"/>
    </source>
</evidence>
<sequence>MSSLYSLLAASVLVGTALALLLRRRRHLPYPPGPKGWPIIGNMLDVPTSYPELAYREMSRTYGPVVYMRVLGQSMVILNSAKAACDLLEARSATYSDRMSSVMASMMGLDPWNTVLMRYGPTWRKHRKVIHQYFNVDAIRAYQPLQLRKARELLRRVHEDPSDFLRISHFAVGSNIMELCYGRAVDDIDDPYLAIARKSAAAAEGLVSGAFIVEFLPFLRHIPTWFPGAGFKRQAARGKEDFDALLYVPFNDVKATRDKGHAAPSILNEMLDKCSDVKGASGIDEDVARALSAVMYGAGADTTYATTQTFFLAMVLYPDVQRKAQAQLDLVVGSGRLPEYSDRESLPYINAIVRECTRWMPVLPLGVPHACIADDEYNGYFIPKGSVVILNQWAILHNPDDYPEPEVFDPDRFIKNGELNPDKRDADTAAFGFGRRMCAGRHFSDATLFIMMASILHVFDIRPIHDEHGTPILPEARATSGFFSYPFPFRCDIKPRSASSEELISDLH</sequence>
<dbReference type="GO" id="GO:0005506">
    <property type="term" value="F:iron ion binding"/>
    <property type="evidence" value="ECO:0007669"/>
    <property type="project" value="InterPro"/>
</dbReference>
<evidence type="ECO:0000256" key="9">
    <source>
        <dbReference type="ARBA" id="ARBA00023002"/>
    </source>
</evidence>
<keyword evidence="12" id="KW-0472">Membrane</keyword>
<dbReference type="Gene3D" id="1.10.630.10">
    <property type="entry name" value="Cytochrome P450"/>
    <property type="match status" value="1"/>
</dbReference>
<evidence type="ECO:0000256" key="11">
    <source>
        <dbReference type="ARBA" id="ARBA00023033"/>
    </source>
</evidence>
<keyword evidence="6" id="KW-0812">Transmembrane</keyword>
<evidence type="ECO:0000256" key="2">
    <source>
        <dbReference type="ARBA" id="ARBA00004167"/>
    </source>
</evidence>
<evidence type="ECO:0000256" key="8">
    <source>
        <dbReference type="ARBA" id="ARBA00022989"/>
    </source>
</evidence>
<evidence type="ECO:0000256" key="3">
    <source>
        <dbReference type="ARBA" id="ARBA00005179"/>
    </source>
</evidence>
<evidence type="ECO:0000313" key="15">
    <source>
        <dbReference type="EMBL" id="OCH88028.1"/>
    </source>
</evidence>
<dbReference type="Proteomes" id="UP000250043">
    <property type="component" value="Unassembled WGS sequence"/>
</dbReference>
<organism evidence="15 16">
    <name type="scientific">Obba rivulosa</name>
    <dbReference type="NCBI Taxonomy" id="1052685"/>
    <lineage>
        <taxon>Eukaryota</taxon>
        <taxon>Fungi</taxon>
        <taxon>Dikarya</taxon>
        <taxon>Basidiomycota</taxon>
        <taxon>Agaricomycotina</taxon>
        <taxon>Agaricomycetes</taxon>
        <taxon>Polyporales</taxon>
        <taxon>Gelatoporiaceae</taxon>
        <taxon>Obba</taxon>
    </lineage>
</organism>